<dbReference type="Proteomes" id="UP001499933">
    <property type="component" value="Unassembled WGS sequence"/>
</dbReference>
<sequence>MPTPHDRATGLGQSAGLAVPRAVRCVFVAGTAVKPSTRCPRKATVGSMTALAVILLVVGIILLLLGIFVGAAKFLLWVGIVIIVVAIIAWLLRYMRRGA</sequence>
<keyword evidence="1" id="KW-1133">Transmembrane helix</keyword>
<feature type="transmembrane region" description="Helical" evidence="1">
    <location>
        <begin position="74"/>
        <end position="92"/>
    </location>
</feature>
<dbReference type="EMBL" id="BAAAOG010000002">
    <property type="protein sequence ID" value="GAA1952305.1"/>
    <property type="molecule type" value="Genomic_DNA"/>
</dbReference>
<evidence type="ECO:0000256" key="1">
    <source>
        <dbReference type="SAM" id="Phobius"/>
    </source>
</evidence>
<evidence type="ECO:0000313" key="3">
    <source>
        <dbReference type="Proteomes" id="UP001499933"/>
    </source>
</evidence>
<protein>
    <recommendedName>
        <fullName evidence="4">DUF4175 domain-containing protein</fullName>
    </recommendedName>
</protein>
<keyword evidence="1" id="KW-0472">Membrane</keyword>
<feature type="transmembrane region" description="Helical" evidence="1">
    <location>
        <begin position="48"/>
        <end position="68"/>
    </location>
</feature>
<gene>
    <name evidence="2" type="ORF">GCM10009776_12690</name>
</gene>
<proteinExistence type="predicted"/>
<evidence type="ECO:0000313" key="2">
    <source>
        <dbReference type="EMBL" id="GAA1952305.1"/>
    </source>
</evidence>
<keyword evidence="1" id="KW-0812">Transmembrane</keyword>
<evidence type="ECO:0008006" key="4">
    <source>
        <dbReference type="Google" id="ProtNLM"/>
    </source>
</evidence>
<accession>A0ABN2QH71</accession>
<name>A0ABN2QH71_9MICO</name>
<reference evidence="2 3" key="1">
    <citation type="journal article" date="2019" name="Int. J. Syst. Evol. Microbiol.">
        <title>The Global Catalogue of Microorganisms (GCM) 10K type strain sequencing project: providing services to taxonomists for standard genome sequencing and annotation.</title>
        <authorList>
            <consortium name="The Broad Institute Genomics Platform"/>
            <consortium name="The Broad Institute Genome Sequencing Center for Infectious Disease"/>
            <person name="Wu L."/>
            <person name="Ma J."/>
        </authorList>
    </citation>
    <scope>NUCLEOTIDE SEQUENCE [LARGE SCALE GENOMIC DNA]</scope>
    <source>
        <strain evidence="2 3">JCM 14901</strain>
    </source>
</reference>
<comment type="caution">
    <text evidence="2">The sequence shown here is derived from an EMBL/GenBank/DDBJ whole genome shotgun (WGS) entry which is preliminary data.</text>
</comment>
<keyword evidence="3" id="KW-1185">Reference proteome</keyword>
<organism evidence="2 3">
    <name type="scientific">Microbacterium deminutum</name>
    <dbReference type="NCBI Taxonomy" id="344164"/>
    <lineage>
        <taxon>Bacteria</taxon>
        <taxon>Bacillati</taxon>
        <taxon>Actinomycetota</taxon>
        <taxon>Actinomycetes</taxon>
        <taxon>Micrococcales</taxon>
        <taxon>Microbacteriaceae</taxon>
        <taxon>Microbacterium</taxon>
    </lineage>
</organism>